<feature type="domain" description="C2H2-type" evidence="7">
    <location>
        <begin position="210"/>
        <end position="237"/>
    </location>
</feature>
<feature type="binding site" evidence="6">
    <location>
        <position position="67"/>
    </location>
    <ligand>
        <name>Zn(2+)</name>
        <dbReference type="ChEBI" id="CHEBI:29105"/>
    </ligand>
</feature>
<keyword evidence="4 6" id="KW-0862">Zinc</keyword>
<dbReference type="Gene3D" id="3.30.160.60">
    <property type="entry name" value="Classic Zinc Finger"/>
    <property type="match status" value="3"/>
</dbReference>
<feature type="domain" description="C2H2-type" evidence="7">
    <location>
        <begin position="265"/>
        <end position="293"/>
    </location>
</feature>
<dbReference type="Pfam" id="PF07776">
    <property type="entry name" value="zf-AD"/>
    <property type="match status" value="1"/>
</dbReference>
<evidence type="ECO:0000259" key="8">
    <source>
        <dbReference type="PROSITE" id="PS51915"/>
    </source>
</evidence>
<proteinExistence type="predicted"/>
<keyword evidence="2" id="KW-0677">Repeat</keyword>
<feature type="non-terminal residue" evidence="9">
    <location>
        <position position="375"/>
    </location>
</feature>
<evidence type="ECO:0000256" key="5">
    <source>
        <dbReference type="PROSITE-ProRule" id="PRU00042"/>
    </source>
</evidence>
<dbReference type="PROSITE" id="PS50157">
    <property type="entry name" value="ZINC_FINGER_C2H2_2"/>
    <property type="match status" value="5"/>
</dbReference>
<evidence type="ECO:0000256" key="4">
    <source>
        <dbReference type="ARBA" id="ARBA00022833"/>
    </source>
</evidence>
<keyword evidence="10" id="KW-1185">Reference proteome</keyword>
<dbReference type="AlphaFoldDB" id="A0A8J9V2M6"/>
<protein>
    <submittedName>
        <fullName evidence="9">Uncharacterized protein</fullName>
    </submittedName>
</protein>
<dbReference type="PANTHER" id="PTHR24379">
    <property type="entry name" value="KRAB AND ZINC FINGER DOMAIN-CONTAINING"/>
    <property type="match status" value="1"/>
</dbReference>
<feature type="domain" description="C2H2-type" evidence="7">
    <location>
        <begin position="294"/>
        <end position="321"/>
    </location>
</feature>
<evidence type="ECO:0000259" key="7">
    <source>
        <dbReference type="PROSITE" id="PS50157"/>
    </source>
</evidence>
<feature type="domain" description="C2H2-type" evidence="7">
    <location>
        <begin position="237"/>
        <end position="264"/>
    </location>
</feature>
<dbReference type="SMART" id="SM00868">
    <property type="entry name" value="zf-AD"/>
    <property type="match status" value="1"/>
</dbReference>
<dbReference type="OrthoDB" id="4737882at2759"/>
<evidence type="ECO:0000256" key="1">
    <source>
        <dbReference type="ARBA" id="ARBA00022723"/>
    </source>
</evidence>
<feature type="domain" description="C2H2-type" evidence="7">
    <location>
        <begin position="322"/>
        <end position="350"/>
    </location>
</feature>
<dbReference type="SUPFAM" id="SSF57716">
    <property type="entry name" value="Glucocorticoid receptor-like (DNA-binding domain)"/>
    <property type="match status" value="1"/>
</dbReference>
<gene>
    <name evidence="9" type="ORF">BINO364_LOCUS15520</name>
</gene>
<feature type="binding site" evidence="6">
    <location>
        <position position="64"/>
    </location>
    <ligand>
        <name>Zn(2+)</name>
        <dbReference type="ChEBI" id="CHEBI:29105"/>
    </ligand>
</feature>
<evidence type="ECO:0000256" key="6">
    <source>
        <dbReference type="PROSITE-ProRule" id="PRU01263"/>
    </source>
</evidence>
<dbReference type="InterPro" id="IPR013087">
    <property type="entry name" value="Znf_C2H2_type"/>
</dbReference>
<feature type="domain" description="ZAD" evidence="8">
    <location>
        <begin position="18"/>
        <end position="91"/>
    </location>
</feature>
<dbReference type="Gene3D" id="3.40.1800.20">
    <property type="match status" value="1"/>
</dbReference>
<keyword evidence="1 6" id="KW-0479">Metal-binding</keyword>
<evidence type="ECO:0000256" key="2">
    <source>
        <dbReference type="ARBA" id="ARBA00022737"/>
    </source>
</evidence>
<sequence length="375" mass="44223">MNPTSEIEISKLEFDMKTMCRVCLTHNIDTSELFMDNDNKLLNKIQFCTGILFKAMEGYPTQICKICTDNLSIAYKFKNLCLLSEEIFLKFIENIKIEASDDDRRDDAYENNECDTNVKYEIGSEIIKGDVELESNIFLRKSTRSEMAKESKVPESSNIKKRGPYKKKSVPRLRKYKFKKLTCESCNLKFPSKKQSDEHRKKFHNENVSWICEICGKTFLYRGSHYTHVRSHEPPRYSCAHCDYCSTMKSDLEKHLRIHFGIKKYKCSKCPASYHTVSNLHDHERRLHQRMKRFHCTLCDLTFYDKTKLNRHIDSHNAIKRFTCEICHSSFTRRCHWKKHLEKQHNISIPPQRPGRRKANIIDPANKHSFLSEVG</sequence>
<feature type="binding site" evidence="6">
    <location>
        <position position="23"/>
    </location>
    <ligand>
        <name>Zn(2+)</name>
        <dbReference type="ChEBI" id="CHEBI:29105"/>
    </ligand>
</feature>
<dbReference type="Pfam" id="PF00096">
    <property type="entry name" value="zf-C2H2"/>
    <property type="match status" value="2"/>
</dbReference>
<dbReference type="SUPFAM" id="SSF57667">
    <property type="entry name" value="beta-beta-alpha zinc fingers"/>
    <property type="match status" value="3"/>
</dbReference>
<dbReference type="PANTHER" id="PTHR24379:SF121">
    <property type="entry name" value="C2H2-TYPE DOMAIN-CONTAINING PROTEIN"/>
    <property type="match status" value="1"/>
</dbReference>
<dbReference type="GO" id="GO:0008270">
    <property type="term" value="F:zinc ion binding"/>
    <property type="evidence" value="ECO:0007669"/>
    <property type="project" value="UniProtKB-UniRule"/>
</dbReference>
<dbReference type="Proteomes" id="UP000838878">
    <property type="component" value="Chromosome 8"/>
</dbReference>
<dbReference type="GO" id="GO:0005634">
    <property type="term" value="C:nucleus"/>
    <property type="evidence" value="ECO:0007669"/>
    <property type="project" value="InterPro"/>
</dbReference>
<organism evidence="9 10">
    <name type="scientific">Brenthis ino</name>
    <name type="common">lesser marbled fritillary</name>
    <dbReference type="NCBI Taxonomy" id="405034"/>
    <lineage>
        <taxon>Eukaryota</taxon>
        <taxon>Metazoa</taxon>
        <taxon>Ecdysozoa</taxon>
        <taxon>Arthropoda</taxon>
        <taxon>Hexapoda</taxon>
        <taxon>Insecta</taxon>
        <taxon>Pterygota</taxon>
        <taxon>Neoptera</taxon>
        <taxon>Endopterygota</taxon>
        <taxon>Lepidoptera</taxon>
        <taxon>Glossata</taxon>
        <taxon>Ditrysia</taxon>
        <taxon>Papilionoidea</taxon>
        <taxon>Nymphalidae</taxon>
        <taxon>Heliconiinae</taxon>
        <taxon>Argynnini</taxon>
        <taxon>Brenthis</taxon>
    </lineage>
</organism>
<dbReference type="InterPro" id="IPR012934">
    <property type="entry name" value="Znf_AD"/>
</dbReference>
<keyword evidence="3 5" id="KW-0863">Zinc-finger</keyword>
<evidence type="ECO:0000313" key="10">
    <source>
        <dbReference type="Proteomes" id="UP000838878"/>
    </source>
</evidence>
<evidence type="ECO:0000313" key="9">
    <source>
        <dbReference type="EMBL" id="CAH0730548.1"/>
    </source>
</evidence>
<name>A0A8J9V2M6_9NEOP</name>
<dbReference type="PROSITE" id="PS51915">
    <property type="entry name" value="ZAD"/>
    <property type="match status" value="1"/>
</dbReference>
<dbReference type="InterPro" id="IPR036236">
    <property type="entry name" value="Znf_C2H2_sf"/>
</dbReference>
<evidence type="ECO:0000256" key="3">
    <source>
        <dbReference type="ARBA" id="ARBA00022771"/>
    </source>
</evidence>
<dbReference type="PROSITE" id="PS00028">
    <property type="entry name" value="ZINC_FINGER_C2H2_1"/>
    <property type="match status" value="4"/>
</dbReference>
<dbReference type="EMBL" id="OV170228">
    <property type="protein sequence ID" value="CAH0730548.1"/>
    <property type="molecule type" value="Genomic_DNA"/>
</dbReference>
<accession>A0A8J9V2M6</accession>
<dbReference type="SMART" id="SM00355">
    <property type="entry name" value="ZnF_C2H2"/>
    <property type="match status" value="6"/>
</dbReference>
<feature type="binding site" evidence="6">
    <location>
        <position position="20"/>
    </location>
    <ligand>
        <name>Zn(2+)</name>
        <dbReference type="ChEBI" id="CHEBI:29105"/>
    </ligand>
</feature>
<reference evidence="9" key="1">
    <citation type="submission" date="2021-12" db="EMBL/GenBank/DDBJ databases">
        <authorList>
            <person name="Martin H S."/>
        </authorList>
    </citation>
    <scope>NUCLEOTIDE SEQUENCE</scope>
</reference>